<comment type="cofactor">
    <cofactor evidence="1">
        <name>Mg(2+)</name>
        <dbReference type="ChEBI" id="CHEBI:18420"/>
    </cofactor>
</comment>
<evidence type="ECO:0000256" key="1">
    <source>
        <dbReference type="ARBA" id="ARBA00001946"/>
    </source>
</evidence>
<dbReference type="PROSITE" id="PS51462">
    <property type="entry name" value="NUDIX"/>
    <property type="match status" value="1"/>
</dbReference>
<sequence>MTLHRRRTSRILLLDDRERLLLLCGRDPRRAGARWWFTVGGGIEDGEDAVAAAVRELREETALALPADRLGPPVWTRRCRFGVDGRRFDQSEEYRLLRLTASEAAAVRVVTEEARYGHHWWSIEELAATDRTVRPRRLAHHLAALLRTGPGPVPLHLGDFDEDSDLAPG</sequence>
<dbReference type="CDD" id="cd04685">
    <property type="entry name" value="NUDIX_Hydrolase"/>
    <property type="match status" value="1"/>
</dbReference>
<dbReference type="PANTHER" id="PTHR43046:SF12">
    <property type="entry name" value="GDP-MANNOSE MANNOSYL HYDROLASE"/>
    <property type="match status" value="1"/>
</dbReference>
<accession>A0A066YLF5</accession>
<proteinExistence type="predicted"/>
<dbReference type="AlphaFoldDB" id="A0A066YLF5"/>
<comment type="caution">
    <text evidence="5">The sequence shown here is derived from an EMBL/GenBank/DDBJ whole genome shotgun (WGS) entry which is preliminary data.</text>
</comment>
<keyword evidence="6" id="KW-1185">Reference proteome</keyword>
<keyword evidence="2" id="KW-0378">Hydrolase</keyword>
<dbReference type="GO" id="GO:0016787">
    <property type="term" value="F:hydrolase activity"/>
    <property type="evidence" value="ECO:0007669"/>
    <property type="project" value="UniProtKB-KW"/>
</dbReference>
<dbReference type="Pfam" id="PF00293">
    <property type="entry name" value="NUDIX"/>
    <property type="match status" value="1"/>
</dbReference>
<dbReference type="RefSeq" id="WP_341865427.1">
    <property type="nucleotide sequence ID" value="NZ_KK853997.1"/>
</dbReference>
<evidence type="ECO:0000256" key="2">
    <source>
        <dbReference type="ARBA" id="ARBA00022801"/>
    </source>
</evidence>
<name>A0A066YLF5_9ACTN</name>
<dbReference type="PANTHER" id="PTHR43046">
    <property type="entry name" value="GDP-MANNOSE MANNOSYL HYDROLASE"/>
    <property type="match status" value="1"/>
</dbReference>
<dbReference type="HOGENOM" id="CLU_100874_3_0_11"/>
<dbReference type="SUPFAM" id="SSF55811">
    <property type="entry name" value="Nudix"/>
    <property type="match status" value="1"/>
</dbReference>
<protein>
    <recommendedName>
        <fullName evidence="4">Nudix hydrolase domain-containing protein</fullName>
    </recommendedName>
</protein>
<evidence type="ECO:0000259" key="4">
    <source>
        <dbReference type="PROSITE" id="PS51462"/>
    </source>
</evidence>
<dbReference type="EMBL" id="JNBY01000126">
    <property type="protein sequence ID" value="KDN82002.1"/>
    <property type="molecule type" value="Genomic_DNA"/>
</dbReference>
<dbReference type="InterPro" id="IPR015797">
    <property type="entry name" value="NUDIX_hydrolase-like_dom_sf"/>
</dbReference>
<dbReference type="eggNOG" id="COG1051">
    <property type="taxonomic scope" value="Bacteria"/>
</dbReference>
<evidence type="ECO:0000313" key="6">
    <source>
        <dbReference type="Proteomes" id="UP000027178"/>
    </source>
</evidence>
<feature type="domain" description="Nudix hydrolase" evidence="4">
    <location>
        <begin position="4"/>
        <end position="144"/>
    </location>
</feature>
<reference evidence="5 6" key="1">
    <citation type="submission" date="2014-05" db="EMBL/GenBank/DDBJ databases">
        <title>Draft Genome Sequence of Kitasatospora cheerisanensis KCTC 2395.</title>
        <authorList>
            <person name="Nam D.H."/>
        </authorList>
    </citation>
    <scope>NUCLEOTIDE SEQUENCE [LARGE SCALE GENOMIC DNA]</scope>
    <source>
        <strain evidence="5 6">KCTC 2395</strain>
    </source>
</reference>
<evidence type="ECO:0000313" key="5">
    <source>
        <dbReference type="EMBL" id="KDN82002.1"/>
    </source>
</evidence>
<dbReference type="Gene3D" id="3.90.79.10">
    <property type="entry name" value="Nucleoside Triphosphate Pyrophosphohydrolase"/>
    <property type="match status" value="1"/>
</dbReference>
<dbReference type="InterPro" id="IPR000086">
    <property type="entry name" value="NUDIX_hydrolase_dom"/>
</dbReference>
<dbReference type="Proteomes" id="UP000027178">
    <property type="component" value="Unassembled WGS sequence"/>
</dbReference>
<organism evidence="5 6">
    <name type="scientific">Kitasatospora cheerisanensis KCTC 2395</name>
    <dbReference type="NCBI Taxonomy" id="1348663"/>
    <lineage>
        <taxon>Bacteria</taxon>
        <taxon>Bacillati</taxon>
        <taxon>Actinomycetota</taxon>
        <taxon>Actinomycetes</taxon>
        <taxon>Kitasatosporales</taxon>
        <taxon>Streptomycetaceae</taxon>
        <taxon>Kitasatospora</taxon>
    </lineage>
</organism>
<gene>
    <name evidence="5" type="ORF">KCH_61560</name>
</gene>
<keyword evidence="3" id="KW-0460">Magnesium</keyword>
<dbReference type="PATRIC" id="fig|1348663.4.peg.5957"/>
<evidence type="ECO:0000256" key="3">
    <source>
        <dbReference type="ARBA" id="ARBA00022842"/>
    </source>
</evidence>